<keyword evidence="6 12" id="KW-0347">Helicase</keyword>
<evidence type="ECO:0000256" key="4">
    <source>
        <dbReference type="ARBA" id="ARBA00022741"/>
    </source>
</evidence>
<feature type="domain" description="Helicase ATP-binding" evidence="13">
    <location>
        <begin position="312"/>
        <end position="478"/>
    </location>
</feature>
<keyword evidence="2 12" id="KW-0235">DNA replication</keyword>
<feature type="binding site" evidence="12">
    <location>
        <position position="540"/>
    </location>
    <ligand>
        <name>Zn(2+)</name>
        <dbReference type="ChEBI" id="CHEBI:29105"/>
        <label>1</label>
    </ligand>
</feature>
<dbReference type="Pfam" id="PF00270">
    <property type="entry name" value="DEAD"/>
    <property type="match status" value="1"/>
</dbReference>
<evidence type="ECO:0000256" key="6">
    <source>
        <dbReference type="ARBA" id="ARBA00022806"/>
    </source>
</evidence>
<keyword evidence="7 12" id="KW-0862">Zinc</keyword>
<comment type="similarity">
    <text evidence="12">Belongs to the helicase family. PriA subfamily.</text>
</comment>
<dbReference type="Proteomes" id="UP001063350">
    <property type="component" value="Chromosome"/>
</dbReference>
<evidence type="ECO:0000256" key="12">
    <source>
        <dbReference type="HAMAP-Rule" id="MF_00983"/>
    </source>
</evidence>
<evidence type="ECO:0000256" key="3">
    <source>
        <dbReference type="ARBA" id="ARBA00022723"/>
    </source>
</evidence>
<feature type="binding site" evidence="12">
    <location>
        <position position="583"/>
    </location>
    <ligand>
        <name>Zn(2+)</name>
        <dbReference type="ChEBI" id="CHEBI:29105"/>
        <label>1</label>
    </ligand>
</feature>
<evidence type="ECO:0000256" key="7">
    <source>
        <dbReference type="ARBA" id="ARBA00022833"/>
    </source>
</evidence>
<evidence type="ECO:0000259" key="13">
    <source>
        <dbReference type="PROSITE" id="PS51192"/>
    </source>
</evidence>
<evidence type="ECO:0000313" key="15">
    <source>
        <dbReference type="Proteomes" id="UP001063350"/>
    </source>
</evidence>
<dbReference type="GO" id="GO:0005524">
    <property type="term" value="F:ATP binding"/>
    <property type="evidence" value="ECO:0007669"/>
    <property type="project" value="UniProtKB-UniRule"/>
</dbReference>
<feature type="binding site" evidence="12">
    <location>
        <position position="567"/>
    </location>
    <ligand>
        <name>Zn(2+)</name>
        <dbReference type="ChEBI" id="CHEBI:29105"/>
        <label>2</label>
    </ligand>
</feature>
<dbReference type="CDD" id="cd17929">
    <property type="entry name" value="DEXHc_priA"/>
    <property type="match status" value="1"/>
</dbReference>
<dbReference type="KEGG" id="ddu:GF1_14020"/>
<keyword evidence="3 12" id="KW-0479">Metal-binding</keyword>
<proteinExistence type="inferred from homology"/>
<dbReference type="InterPro" id="IPR041236">
    <property type="entry name" value="PriA_C"/>
</dbReference>
<keyword evidence="10 12" id="KW-0413">Isomerase</keyword>
<dbReference type="RefSeq" id="WP_267928905.1">
    <property type="nucleotide sequence ID" value="NZ_AP024233.1"/>
</dbReference>
<dbReference type="GO" id="GO:0043138">
    <property type="term" value="F:3'-5' DNA helicase activity"/>
    <property type="evidence" value="ECO:0007669"/>
    <property type="project" value="UniProtKB-EC"/>
</dbReference>
<keyword evidence="4 12" id="KW-0547">Nucleotide-binding</keyword>
<dbReference type="PROSITE" id="PS51192">
    <property type="entry name" value="HELICASE_ATP_BIND_1"/>
    <property type="match status" value="1"/>
</dbReference>
<evidence type="ECO:0000313" key="14">
    <source>
        <dbReference type="EMBL" id="BCO09026.1"/>
    </source>
</evidence>
<dbReference type="SUPFAM" id="SSF52540">
    <property type="entry name" value="P-loop containing nucleoside triphosphate hydrolases"/>
    <property type="match status" value="2"/>
</dbReference>
<dbReference type="Gene3D" id="3.40.1440.60">
    <property type="entry name" value="PriA, 3(prime) DNA-binding domain"/>
    <property type="match status" value="1"/>
</dbReference>
<dbReference type="SMART" id="SM00490">
    <property type="entry name" value="HELICc"/>
    <property type="match status" value="1"/>
</dbReference>
<protein>
    <recommendedName>
        <fullName evidence="12">Replication restart protein PriA</fullName>
    </recommendedName>
    <alternativeName>
        <fullName evidence="12">ATP-dependent DNA helicase PriA</fullName>
        <ecNumber evidence="12">5.6.2.4</ecNumber>
    </alternativeName>
    <alternativeName>
        <fullName evidence="12">DNA 3'-5' helicase PriA</fullName>
    </alternativeName>
</protein>
<feature type="binding site" evidence="12">
    <location>
        <position position="570"/>
    </location>
    <ligand>
        <name>Zn(2+)</name>
        <dbReference type="ChEBI" id="CHEBI:29105"/>
        <label>2</label>
    </ligand>
</feature>
<dbReference type="CDD" id="cd18804">
    <property type="entry name" value="SF2_C_priA"/>
    <property type="match status" value="1"/>
</dbReference>
<keyword evidence="15" id="KW-1185">Reference proteome</keyword>
<feature type="binding site" evidence="12">
    <location>
        <position position="549"/>
    </location>
    <ligand>
        <name>Zn(2+)</name>
        <dbReference type="ChEBI" id="CHEBI:29105"/>
        <label>2</label>
    </ligand>
</feature>
<dbReference type="Pfam" id="PF17764">
    <property type="entry name" value="PriA_3primeBD"/>
    <property type="match status" value="1"/>
</dbReference>
<dbReference type="InterPro" id="IPR027417">
    <property type="entry name" value="P-loop_NTPase"/>
</dbReference>
<dbReference type="Pfam" id="PF18074">
    <property type="entry name" value="PriA_C"/>
    <property type="match status" value="1"/>
</dbReference>
<evidence type="ECO:0000256" key="1">
    <source>
        <dbReference type="ARBA" id="ARBA00022515"/>
    </source>
</evidence>
<dbReference type="NCBIfam" id="TIGR00595">
    <property type="entry name" value="priA"/>
    <property type="match status" value="1"/>
</dbReference>
<dbReference type="Pfam" id="PF18319">
    <property type="entry name" value="Zn_ribbon_PriA"/>
    <property type="match status" value="1"/>
</dbReference>
<feature type="binding site" evidence="12">
    <location>
        <position position="543"/>
    </location>
    <ligand>
        <name>Zn(2+)</name>
        <dbReference type="ChEBI" id="CHEBI:29105"/>
        <label>1</label>
    </ligand>
</feature>
<sequence length="837" mass="93846">MSSNIHYEVAVTAPIRHTLTYAGPSRSPEPVPIGMRVLVPMGRRLVTGYVLEHTSLDPDAPYDIKPITRLLDPEPLLPENLIPFCRWVADYYHHPIGDVLRTALPAGLTTRSTLEIILTDRGREVLGVSDNGDGEPAWLSELLTHGRLTDKSLRSYGKNKDAGFNRVLRQWEEKGLVIRRPGIRQDGARGRRETVVIGMGMPEEKPEEKVLSRWRSALAKSHPDLKKSELRTLDLYLSCCLRLGCRAVPRPEMTRIYSGAGKGIHSLVAKGIFALEERRVYRDPFGRVPDYLPEPEHLTPEQEQVLDRLEPVLTDKTFQTFLLHGVTGCGKTEVYLQAASRVLDAGADVLVLVPEIALASQLEAQFHARFKGLLAVLHSGLSAGERFDQWQRIRRGNARVVLGARSAIFAPLRNPGLIIVDEEHEPAYKQEDKLRYHGRDLAVMRGKMADCPVVLGSATPSVTSYHHARKGKYTLLTMESRVQDQELPRVEVIDLGSIQRSRPDLFFSDRLIQALRENLENRQQSLLFVNRRGFSSFMLCQDCGQILQCRHCRVSLTMHRAAGKLVCHYCGYTLRPDVICPSCGAGKLIGLGLGSERIEQEVLQLLPHARVARLDSDTAGSGGRKGYLSILQAVRNREIDILVGTQMIAKGLHFPGMTLVGVVWADSGLGMPDFRAPERTFQLLAQVTGRAGRGELPGRVIIQTHQPAHYAIECARTHDYDGFFNQELLLRRELGYPPFARLVNIRLSGRNDGRVQQAAKTIAAFLRQCSTRTDVELLGPAPAPLAKLRDRYRWQLLLRSRHPALLHRLCRQLLEEQPRLCPATVRLGLDIDPENMM</sequence>
<dbReference type="GO" id="GO:0006270">
    <property type="term" value="P:DNA replication initiation"/>
    <property type="evidence" value="ECO:0007669"/>
    <property type="project" value="TreeGrafter"/>
</dbReference>
<dbReference type="GO" id="GO:0008270">
    <property type="term" value="F:zinc ion binding"/>
    <property type="evidence" value="ECO:0007669"/>
    <property type="project" value="UniProtKB-UniRule"/>
</dbReference>
<dbReference type="GO" id="GO:1990077">
    <property type="term" value="C:primosome complex"/>
    <property type="evidence" value="ECO:0007669"/>
    <property type="project" value="UniProtKB-UniRule"/>
</dbReference>
<dbReference type="GO" id="GO:0016787">
    <property type="term" value="F:hydrolase activity"/>
    <property type="evidence" value="ECO:0007669"/>
    <property type="project" value="UniProtKB-KW"/>
</dbReference>
<dbReference type="EC" id="5.6.2.4" evidence="12"/>
<dbReference type="GO" id="GO:0006310">
    <property type="term" value="P:DNA recombination"/>
    <property type="evidence" value="ECO:0007669"/>
    <property type="project" value="InterPro"/>
</dbReference>
<dbReference type="PANTHER" id="PTHR30580">
    <property type="entry name" value="PRIMOSOMAL PROTEIN N"/>
    <property type="match status" value="1"/>
</dbReference>
<keyword evidence="5 12" id="KW-0378">Hydrolase</keyword>
<feature type="binding site" evidence="12">
    <location>
        <position position="580"/>
    </location>
    <ligand>
        <name>Zn(2+)</name>
        <dbReference type="ChEBI" id="CHEBI:29105"/>
        <label>1</label>
    </ligand>
</feature>
<dbReference type="InterPro" id="IPR005259">
    <property type="entry name" value="PriA"/>
</dbReference>
<evidence type="ECO:0000256" key="2">
    <source>
        <dbReference type="ARBA" id="ARBA00022705"/>
    </source>
</evidence>
<comment type="catalytic activity">
    <reaction evidence="12">
        <text>Couples ATP hydrolysis with the unwinding of duplex DNA by translocating in the 3'-5' direction.</text>
        <dbReference type="EC" id="5.6.2.4"/>
    </reaction>
</comment>
<keyword evidence="8 12" id="KW-0067">ATP-binding</keyword>
<evidence type="ECO:0000256" key="8">
    <source>
        <dbReference type="ARBA" id="ARBA00022840"/>
    </source>
</evidence>
<dbReference type="PANTHER" id="PTHR30580:SF0">
    <property type="entry name" value="PRIMOSOMAL PROTEIN N"/>
    <property type="match status" value="1"/>
</dbReference>
<dbReference type="GO" id="GO:0006269">
    <property type="term" value="P:DNA replication, synthesis of primer"/>
    <property type="evidence" value="ECO:0007669"/>
    <property type="project" value="UniProtKB-KW"/>
</dbReference>
<evidence type="ECO:0000256" key="5">
    <source>
        <dbReference type="ARBA" id="ARBA00022801"/>
    </source>
</evidence>
<dbReference type="FunFam" id="3.40.1440.60:FF:000001">
    <property type="entry name" value="Primosomal protein N"/>
    <property type="match status" value="1"/>
</dbReference>
<dbReference type="InterPro" id="IPR040498">
    <property type="entry name" value="PriA_CRR"/>
</dbReference>
<dbReference type="InterPro" id="IPR042115">
    <property type="entry name" value="PriA_3primeBD_sf"/>
</dbReference>
<evidence type="ECO:0000256" key="9">
    <source>
        <dbReference type="ARBA" id="ARBA00023125"/>
    </source>
</evidence>
<name>A0A915XL16_9BACT</name>
<dbReference type="EMBL" id="AP024233">
    <property type="protein sequence ID" value="BCO09026.1"/>
    <property type="molecule type" value="Genomic_DNA"/>
</dbReference>
<dbReference type="AlphaFoldDB" id="A0A915XL16"/>
<comment type="subunit">
    <text evidence="12">Component of the replication restart primosome.</text>
</comment>
<evidence type="ECO:0000256" key="10">
    <source>
        <dbReference type="ARBA" id="ARBA00023235"/>
    </source>
</evidence>
<feature type="binding site" evidence="12">
    <location>
        <position position="552"/>
    </location>
    <ligand>
        <name>Zn(2+)</name>
        <dbReference type="ChEBI" id="CHEBI:29105"/>
        <label>2</label>
    </ligand>
</feature>
<dbReference type="InterPro" id="IPR014001">
    <property type="entry name" value="Helicase_ATP-bd"/>
</dbReference>
<organism evidence="14 15">
    <name type="scientific">Desulfolithobacter dissulfuricans</name>
    <dbReference type="NCBI Taxonomy" id="2795293"/>
    <lineage>
        <taxon>Bacteria</taxon>
        <taxon>Pseudomonadati</taxon>
        <taxon>Thermodesulfobacteriota</taxon>
        <taxon>Desulfobulbia</taxon>
        <taxon>Desulfobulbales</taxon>
        <taxon>Desulfobulbaceae</taxon>
        <taxon>Desulfolithobacter</taxon>
    </lineage>
</organism>
<comment type="cofactor">
    <cofactor evidence="12">
        <name>Zn(2+)</name>
        <dbReference type="ChEBI" id="CHEBI:29105"/>
    </cofactor>
    <text evidence="12">Binds 2 zinc ions per subunit.</text>
</comment>
<dbReference type="InterPro" id="IPR011545">
    <property type="entry name" value="DEAD/DEAH_box_helicase_dom"/>
</dbReference>
<dbReference type="SMART" id="SM00487">
    <property type="entry name" value="DEXDc"/>
    <property type="match status" value="1"/>
</dbReference>
<accession>A0A915XL16</accession>
<dbReference type="Gene3D" id="3.40.50.300">
    <property type="entry name" value="P-loop containing nucleotide triphosphate hydrolases"/>
    <property type="match status" value="2"/>
</dbReference>
<dbReference type="GO" id="GO:0006302">
    <property type="term" value="P:double-strand break repair"/>
    <property type="evidence" value="ECO:0007669"/>
    <property type="project" value="InterPro"/>
</dbReference>
<dbReference type="FunFam" id="3.40.50.300:FF:000489">
    <property type="entry name" value="Primosome assembly protein PriA"/>
    <property type="match status" value="1"/>
</dbReference>
<reference evidence="14" key="1">
    <citation type="submission" date="2020-12" db="EMBL/GenBank/DDBJ databases">
        <title>Desulfobium dissulfuricans gen. nov., sp. nov., a novel mesophilic, sulfate-reducing bacterium isolated from a deep-sea hydrothermal vent.</title>
        <authorList>
            <person name="Hashimoto Y."/>
            <person name="Tame A."/>
            <person name="Sawayama S."/>
            <person name="Miyazaki J."/>
            <person name="Takai K."/>
            <person name="Nakagawa S."/>
        </authorList>
    </citation>
    <scope>NUCLEOTIDE SEQUENCE</scope>
    <source>
        <strain evidence="14">GF1</strain>
    </source>
</reference>
<evidence type="ECO:0000256" key="11">
    <source>
        <dbReference type="ARBA" id="ARBA00048988"/>
    </source>
</evidence>
<dbReference type="InterPro" id="IPR041222">
    <property type="entry name" value="PriA_3primeBD"/>
</dbReference>
<keyword evidence="9 12" id="KW-0238">DNA-binding</keyword>
<dbReference type="GO" id="GO:0003677">
    <property type="term" value="F:DNA binding"/>
    <property type="evidence" value="ECO:0007669"/>
    <property type="project" value="UniProtKB-UniRule"/>
</dbReference>
<gene>
    <name evidence="12" type="primary">priA</name>
    <name evidence="14" type="ORF">GF1_14020</name>
</gene>
<dbReference type="HAMAP" id="MF_00983">
    <property type="entry name" value="PriA"/>
    <property type="match status" value="1"/>
</dbReference>
<dbReference type="InterPro" id="IPR001650">
    <property type="entry name" value="Helicase_C-like"/>
</dbReference>
<comment type="function">
    <text evidence="12">Initiates the restart of stalled replication forks, which reloads the replicative helicase on sites other than the origin of replication. Recognizes and binds to abandoned replication forks and remodels them to uncover a helicase loading site. Promotes assembly of the primosome at these replication forks.</text>
</comment>
<comment type="catalytic activity">
    <reaction evidence="11 12">
        <text>ATP + H2O = ADP + phosphate + H(+)</text>
        <dbReference type="Rhea" id="RHEA:13065"/>
        <dbReference type="ChEBI" id="CHEBI:15377"/>
        <dbReference type="ChEBI" id="CHEBI:15378"/>
        <dbReference type="ChEBI" id="CHEBI:30616"/>
        <dbReference type="ChEBI" id="CHEBI:43474"/>
        <dbReference type="ChEBI" id="CHEBI:456216"/>
        <dbReference type="EC" id="5.6.2.4"/>
    </reaction>
</comment>
<keyword evidence="1 12" id="KW-0639">Primosome</keyword>